<evidence type="ECO:0000256" key="1">
    <source>
        <dbReference type="SAM" id="MobiDB-lite"/>
    </source>
</evidence>
<dbReference type="AlphaFoldDB" id="A0A1C3VSM7"/>
<feature type="region of interest" description="Disordered" evidence="1">
    <location>
        <begin position="208"/>
        <end position="249"/>
    </location>
</feature>
<dbReference type="RefSeq" id="WP_092574046.1">
    <property type="nucleotide sequence ID" value="NZ_FMAF01000006.1"/>
</dbReference>
<dbReference type="OrthoDB" id="8114479at2"/>
<reference evidence="2 3" key="1">
    <citation type="submission" date="2016-08" db="EMBL/GenBank/DDBJ databases">
        <authorList>
            <person name="Seilhamer J.J."/>
        </authorList>
    </citation>
    <scope>NUCLEOTIDE SEQUENCE [LARGE SCALE GENOMIC DNA]</scope>
    <source>
        <strain evidence="2 3">P1-7</strain>
    </source>
</reference>
<evidence type="ECO:0000313" key="3">
    <source>
        <dbReference type="Proteomes" id="UP000199205"/>
    </source>
</evidence>
<accession>A0A1C3VSM7</accession>
<dbReference type="Proteomes" id="UP000199205">
    <property type="component" value="Unassembled WGS sequence"/>
</dbReference>
<sequence length="333" mass="37024">MSHAAEKNVWSWWSDALAGKIGPIHDGQPEWGFYRVRDGKNGPWVPVAIWQDEAGAFVATRNGTEVRHPEDIWTWCCRHPVTEEAFDSATAGNGWADDAPTNALAPKDHNQPSDPFEALTEEFAGEKELAAAFLKTKITTQDQADRAAVWSKRLAGIAKKATDLHKVAKQPSLDEGRRIDDKWRDLKEGPADLSKQLKRHMDAYLLEQQRIENERQRKAQEEADRKRREAEDAARAAAASENSAAKAAAERLEQLAADAERDAQVRNAAAGRTGARVALRTFVFAEITDFDKLLMALKDRSEIRELVETLANRAARAGVPLAGMEIRSEQRAA</sequence>
<dbReference type="EMBL" id="FMAF01000006">
    <property type="protein sequence ID" value="SCB30615.1"/>
    <property type="molecule type" value="Genomic_DNA"/>
</dbReference>
<organism evidence="2 3">
    <name type="scientific">Rhizobium lusitanum</name>
    <dbReference type="NCBI Taxonomy" id="293958"/>
    <lineage>
        <taxon>Bacteria</taxon>
        <taxon>Pseudomonadati</taxon>
        <taxon>Pseudomonadota</taxon>
        <taxon>Alphaproteobacteria</taxon>
        <taxon>Hyphomicrobiales</taxon>
        <taxon>Rhizobiaceae</taxon>
        <taxon>Rhizobium/Agrobacterium group</taxon>
        <taxon>Rhizobium</taxon>
    </lineage>
</organism>
<proteinExistence type="predicted"/>
<name>A0A1C3VSM7_9HYPH</name>
<feature type="compositionally biased region" description="Low complexity" evidence="1">
    <location>
        <begin position="235"/>
        <end position="247"/>
    </location>
</feature>
<evidence type="ECO:0000313" key="2">
    <source>
        <dbReference type="EMBL" id="SCB30615.1"/>
    </source>
</evidence>
<gene>
    <name evidence="2" type="ORF">GA0061101_106132</name>
</gene>
<protein>
    <submittedName>
        <fullName evidence="2">Uncharacterized protein</fullName>
    </submittedName>
</protein>
<feature type="compositionally biased region" description="Basic and acidic residues" evidence="1">
    <location>
        <begin position="209"/>
        <end position="234"/>
    </location>
</feature>